<sequence>MRKLVALFLMIFSVGSSFAQKKPRVKSVETPQHDLRYENFVYIPEIRSVEFYNRSKEQSIPVYILGSTETLLLGFDDLRGGSRNVSYSLEHCDAEWKSSRLSPIDFIESFTEDRIMDYRSSFNTLQKYTHYELTIPNLNVKPKISGNYLLKVYEDNDQRKILLTRRMYVVSSQVSIGAEITASNIVQERDQRQKLNFIVNHGNLNITNPYLDVKAFIFQNNRPDNIQAVLKPTFVRPGQLVYNDLRGNDFKGGSEFRRFDIRSLRFRTERVSKITQDTVNIVTLLTDVPENSSSYTFLYDENGTFFIRNQDGRDNRTDGDYSTVQLSLASKRPSIDGDAYVVGQFNDYKLTDKLSFDETSNRFRGSIFVKQGVFDYHYIWVSNDGKTRDDTVFDGSHFQTENDYQILFYYRKPGSRWDELIGFTQINTVKR</sequence>
<feature type="chain" id="PRO_5012459423" description="Type 9 secretion system plug protein N-terminal domain-containing protein" evidence="1">
    <location>
        <begin position="20"/>
        <end position="431"/>
    </location>
</feature>
<dbReference type="EMBL" id="FUYR01000001">
    <property type="protein sequence ID" value="SKB29438.1"/>
    <property type="molecule type" value="Genomic_DNA"/>
</dbReference>
<dbReference type="InterPro" id="IPR031345">
    <property type="entry name" value="T9SS_Plug_N"/>
</dbReference>
<gene>
    <name evidence="3" type="ORF">SAMN05661099_0268</name>
</gene>
<feature type="signal peptide" evidence="1">
    <location>
        <begin position="1"/>
        <end position="19"/>
    </location>
</feature>
<keyword evidence="1" id="KW-0732">Signal</keyword>
<proteinExistence type="predicted"/>
<organism evidence="3 4">
    <name type="scientific">Daejeonella lutea</name>
    <dbReference type="NCBI Taxonomy" id="572036"/>
    <lineage>
        <taxon>Bacteria</taxon>
        <taxon>Pseudomonadati</taxon>
        <taxon>Bacteroidota</taxon>
        <taxon>Sphingobacteriia</taxon>
        <taxon>Sphingobacteriales</taxon>
        <taxon>Sphingobacteriaceae</taxon>
        <taxon>Daejeonella</taxon>
    </lineage>
</organism>
<dbReference type="AlphaFoldDB" id="A0A1T5A399"/>
<dbReference type="STRING" id="572036.SAMN05661099_0268"/>
<evidence type="ECO:0000313" key="4">
    <source>
        <dbReference type="Proteomes" id="UP000189981"/>
    </source>
</evidence>
<dbReference type="Pfam" id="PF17116">
    <property type="entry name" value="T9SS_plug_1st"/>
    <property type="match status" value="1"/>
</dbReference>
<dbReference type="OrthoDB" id="1522602at2"/>
<reference evidence="4" key="1">
    <citation type="submission" date="2017-02" db="EMBL/GenBank/DDBJ databases">
        <authorList>
            <person name="Varghese N."/>
            <person name="Submissions S."/>
        </authorList>
    </citation>
    <scope>NUCLEOTIDE SEQUENCE [LARGE SCALE GENOMIC DNA]</scope>
    <source>
        <strain evidence="4">DSM 22385</strain>
    </source>
</reference>
<dbReference type="RefSeq" id="WP_079700771.1">
    <property type="nucleotide sequence ID" value="NZ_FUYR01000001.1"/>
</dbReference>
<protein>
    <recommendedName>
        <fullName evidence="2">Type 9 secretion system plug protein N-terminal domain-containing protein</fullName>
    </recommendedName>
</protein>
<name>A0A1T5A399_9SPHI</name>
<evidence type="ECO:0000313" key="3">
    <source>
        <dbReference type="EMBL" id="SKB29438.1"/>
    </source>
</evidence>
<accession>A0A1T5A399</accession>
<keyword evidence="4" id="KW-1185">Reference proteome</keyword>
<evidence type="ECO:0000256" key="1">
    <source>
        <dbReference type="SAM" id="SignalP"/>
    </source>
</evidence>
<evidence type="ECO:0000259" key="2">
    <source>
        <dbReference type="Pfam" id="PF17116"/>
    </source>
</evidence>
<dbReference type="Proteomes" id="UP000189981">
    <property type="component" value="Unassembled WGS sequence"/>
</dbReference>
<feature type="domain" description="Type 9 secretion system plug protein N-terminal" evidence="2">
    <location>
        <begin position="46"/>
        <end position="170"/>
    </location>
</feature>